<accession>A0A5C3M442</accession>
<dbReference type="PANTHER" id="PTHR40616">
    <property type="entry name" value="LINALOOL DEHYDRATASE_ISOMERASE DOMAIN-CONTAINING PROTEIN"/>
    <property type="match status" value="1"/>
</dbReference>
<dbReference type="PANTHER" id="PTHR40616:SF1">
    <property type="entry name" value="LINALOOL DEHYDRATASE_ISOMERASE DOMAIN-CONTAINING PROTEIN"/>
    <property type="match status" value="1"/>
</dbReference>
<keyword evidence="1" id="KW-0732">Signal</keyword>
<gene>
    <name evidence="2" type="ORF">BDQ12DRAFT_745607</name>
</gene>
<dbReference type="OrthoDB" id="2580323at2759"/>
<feature type="signal peptide" evidence="1">
    <location>
        <begin position="1"/>
        <end position="21"/>
    </location>
</feature>
<dbReference type="AlphaFoldDB" id="A0A5C3M442"/>
<reference evidence="2 3" key="1">
    <citation type="journal article" date="2019" name="Nat. Ecol. Evol.">
        <title>Megaphylogeny resolves global patterns of mushroom evolution.</title>
        <authorList>
            <person name="Varga T."/>
            <person name="Krizsan K."/>
            <person name="Foldi C."/>
            <person name="Dima B."/>
            <person name="Sanchez-Garcia M."/>
            <person name="Sanchez-Ramirez S."/>
            <person name="Szollosi G.J."/>
            <person name="Szarkandi J.G."/>
            <person name="Papp V."/>
            <person name="Albert L."/>
            <person name="Andreopoulos W."/>
            <person name="Angelini C."/>
            <person name="Antonin V."/>
            <person name="Barry K.W."/>
            <person name="Bougher N.L."/>
            <person name="Buchanan P."/>
            <person name="Buyck B."/>
            <person name="Bense V."/>
            <person name="Catcheside P."/>
            <person name="Chovatia M."/>
            <person name="Cooper J."/>
            <person name="Damon W."/>
            <person name="Desjardin D."/>
            <person name="Finy P."/>
            <person name="Geml J."/>
            <person name="Haridas S."/>
            <person name="Hughes K."/>
            <person name="Justo A."/>
            <person name="Karasinski D."/>
            <person name="Kautmanova I."/>
            <person name="Kiss B."/>
            <person name="Kocsube S."/>
            <person name="Kotiranta H."/>
            <person name="LaButti K.M."/>
            <person name="Lechner B.E."/>
            <person name="Liimatainen K."/>
            <person name="Lipzen A."/>
            <person name="Lukacs Z."/>
            <person name="Mihaltcheva S."/>
            <person name="Morgado L.N."/>
            <person name="Niskanen T."/>
            <person name="Noordeloos M.E."/>
            <person name="Ohm R.A."/>
            <person name="Ortiz-Santana B."/>
            <person name="Ovrebo C."/>
            <person name="Racz N."/>
            <person name="Riley R."/>
            <person name="Savchenko A."/>
            <person name="Shiryaev A."/>
            <person name="Soop K."/>
            <person name="Spirin V."/>
            <person name="Szebenyi C."/>
            <person name="Tomsovsky M."/>
            <person name="Tulloss R.E."/>
            <person name="Uehling J."/>
            <person name="Grigoriev I.V."/>
            <person name="Vagvolgyi C."/>
            <person name="Papp T."/>
            <person name="Martin F.M."/>
            <person name="Miettinen O."/>
            <person name="Hibbett D.S."/>
            <person name="Nagy L.G."/>
        </authorList>
    </citation>
    <scope>NUCLEOTIDE SEQUENCE [LARGE SCALE GENOMIC DNA]</scope>
    <source>
        <strain evidence="2 3">CBS 166.37</strain>
    </source>
</reference>
<feature type="chain" id="PRO_5022949577" evidence="1">
    <location>
        <begin position="22"/>
        <end position="490"/>
    </location>
</feature>
<keyword evidence="3" id="KW-1185">Reference proteome</keyword>
<name>A0A5C3M442_9AGAR</name>
<evidence type="ECO:0000256" key="1">
    <source>
        <dbReference type="SAM" id="SignalP"/>
    </source>
</evidence>
<protein>
    <submittedName>
        <fullName evidence="2">Uncharacterized protein</fullName>
    </submittedName>
</protein>
<proteinExistence type="predicted"/>
<sequence>MHLIFSAWFYVWFLGGMFVNSLHIKEGMPHTLHERGNYSYLATPPSNQRALFEYAMNGLDMNFGPPFLACFDSPRYSAWYAVGLLARNEDDDAKVASKIIRDVIDFQYKDPSVLWFGTFKSHPDAPNPSPVYPPKIYGSYDSNQGLFVCTSWIIVMEEFQHLLEPNLVTLMKESMYNATVGDGYRVGGVDGDNLYPVYSNPWYMRVMAATYVGHMQSDANLTFWGNEWASQAIAEFDRFGTLSEFNSGTYSGVTLYALSLWGYMPKNSTIASRAKDIITKTWISIGNYYNPTLKTLGGPWDRTYGFDMKSYFGILGAQITGLIGGIQDGTAPIPSPLLGSEHYGDAAAVALIPLISKFHDPYVPASVLSRLTKMDSSGHTYFAQAVSPPFENPLYPRNYTSWTGNGLSAGGIQIDGREVGGAAINPTNFVPGVILWATGTGKTGWISHYATSSSISAVATSKNLTVSYPLPRRSARNRAIFRKSLGCISR</sequence>
<organism evidence="2 3">
    <name type="scientific">Crucibulum laeve</name>
    <dbReference type="NCBI Taxonomy" id="68775"/>
    <lineage>
        <taxon>Eukaryota</taxon>
        <taxon>Fungi</taxon>
        <taxon>Dikarya</taxon>
        <taxon>Basidiomycota</taxon>
        <taxon>Agaricomycotina</taxon>
        <taxon>Agaricomycetes</taxon>
        <taxon>Agaricomycetidae</taxon>
        <taxon>Agaricales</taxon>
        <taxon>Agaricineae</taxon>
        <taxon>Nidulariaceae</taxon>
        <taxon>Crucibulum</taxon>
    </lineage>
</organism>
<dbReference type="Proteomes" id="UP000308652">
    <property type="component" value="Unassembled WGS sequence"/>
</dbReference>
<evidence type="ECO:0000313" key="3">
    <source>
        <dbReference type="Proteomes" id="UP000308652"/>
    </source>
</evidence>
<dbReference type="EMBL" id="ML213601">
    <property type="protein sequence ID" value="TFK38958.1"/>
    <property type="molecule type" value="Genomic_DNA"/>
</dbReference>
<evidence type="ECO:0000313" key="2">
    <source>
        <dbReference type="EMBL" id="TFK38958.1"/>
    </source>
</evidence>
<dbReference type="STRING" id="68775.A0A5C3M442"/>